<dbReference type="PATRIC" id="fig|907348.3.peg.660"/>
<dbReference type="GO" id="GO:0016787">
    <property type="term" value="F:hydrolase activity"/>
    <property type="evidence" value="ECO:0007669"/>
    <property type="project" value="UniProtKB-KW"/>
</dbReference>
<dbReference type="InterPro" id="IPR025890">
    <property type="entry name" value="Abhydrolase_bac"/>
</dbReference>
<proteinExistence type="predicted"/>
<dbReference type="Pfam" id="PF12715">
    <property type="entry name" value="Abhydrolase_7"/>
    <property type="match status" value="1"/>
</dbReference>
<evidence type="ECO:0000313" key="2">
    <source>
        <dbReference type="Proteomes" id="UP000003571"/>
    </source>
</evidence>
<organism evidence="1 2">
    <name type="scientific">Treponema saccharophilum DSM 2985</name>
    <dbReference type="NCBI Taxonomy" id="907348"/>
    <lineage>
        <taxon>Bacteria</taxon>
        <taxon>Pseudomonadati</taxon>
        <taxon>Spirochaetota</taxon>
        <taxon>Spirochaetia</taxon>
        <taxon>Spirochaetales</taxon>
        <taxon>Treponemataceae</taxon>
        <taxon>Treponema</taxon>
    </lineage>
</organism>
<dbReference type="AlphaFoldDB" id="H7EIL1"/>
<name>H7EIL1_9SPIR</name>
<reference evidence="1 2" key="1">
    <citation type="submission" date="2011-09" db="EMBL/GenBank/DDBJ databases">
        <title>The draft genome of Treponema saccharophilum DSM 2985.</title>
        <authorList>
            <consortium name="US DOE Joint Genome Institute (JGI-PGF)"/>
            <person name="Lucas S."/>
            <person name="Copeland A."/>
            <person name="Lapidus A."/>
            <person name="Glavina del Rio T."/>
            <person name="Dalin E."/>
            <person name="Tice H."/>
            <person name="Bruce D."/>
            <person name="Goodwin L."/>
            <person name="Pitluck S."/>
            <person name="Peters L."/>
            <person name="Kyrpides N."/>
            <person name="Mavromatis K."/>
            <person name="Ivanova N."/>
            <person name="Markowitz V."/>
            <person name="Cheng J.-F."/>
            <person name="Hugenholtz P."/>
            <person name="Woyke T."/>
            <person name="Wu D."/>
            <person name="Gronow S."/>
            <person name="Wellnitz S."/>
            <person name="Brambilla E."/>
            <person name="Klenk H.-P."/>
            <person name="Eisen J.A."/>
        </authorList>
    </citation>
    <scope>NUCLEOTIDE SEQUENCE [LARGE SCALE GENOMIC DNA]</scope>
    <source>
        <strain evidence="1 2">DSM 2985</strain>
    </source>
</reference>
<sequence length="408" mass="45150">MKKIVSIAAAGILALAVGAEQSKDYVKTEITSKDRAMPTFYESLRERMPFSLGWKDGANPKKWRKAGLAKAREIIIQENDTTPFEMAELDEERRDGYTAKRIVFNISRDSRVLAYLLVPDGAKNAPAALMLHAHGSEFRIGKEQMVRPINATDMEELPDDADEEQKAAAKKLNVALSWASKYYDDEDNEGCFPGDELAKRGYVVLAIDALGWGDRGVDGFKTDSQQALASNLFNLGTSFAGIIAQEDCRAAKFLASLPMVDKKRVAAVGFSMGAFRAWQVAAISDDITAGIANCWMATMKGLMVIGNNQLKGQSAFSMLHPFIARYLDYPDVAGLAAPKPMLFFNGTEDPLFPVESVKESYAKMHKIWTANKADEKLHTEIIEGVGHEFRPAQRKSAFDWLDKQFGNN</sequence>
<accession>H7EIL1</accession>
<dbReference type="ESTHER" id="9spio-h7eil1">
    <property type="family name" value="Abhydrolase_7"/>
</dbReference>
<protein>
    <submittedName>
        <fullName evidence="1">Dienelactone hydrolase</fullName>
    </submittedName>
</protein>
<dbReference type="SUPFAM" id="SSF53474">
    <property type="entry name" value="alpha/beta-Hydrolases"/>
    <property type="match status" value="1"/>
</dbReference>
<dbReference type="InterPro" id="IPR050261">
    <property type="entry name" value="FrsA_esterase"/>
</dbReference>
<dbReference type="OrthoDB" id="8183145at2"/>
<dbReference type="Proteomes" id="UP000003571">
    <property type="component" value="Unassembled WGS sequence"/>
</dbReference>
<dbReference type="PANTHER" id="PTHR22946:SF8">
    <property type="entry name" value="ACETYL XYLAN ESTERASE DOMAIN-CONTAINING PROTEIN"/>
    <property type="match status" value="1"/>
</dbReference>
<dbReference type="Gene3D" id="3.40.50.1820">
    <property type="entry name" value="alpha/beta hydrolase"/>
    <property type="match status" value="1"/>
</dbReference>
<keyword evidence="2" id="KW-1185">Reference proteome</keyword>
<gene>
    <name evidence="1" type="ORF">TresaDRAFT_2417</name>
</gene>
<dbReference type="STRING" id="907348.TresaDRAFT_2417"/>
<evidence type="ECO:0000313" key="1">
    <source>
        <dbReference type="EMBL" id="EIC02539.1"/>
    </source>
</evidence>
<keyword evidence="1" id="KW-0378">Hydrolase</keyword>
<dbReference type="EMBL" id="AGRW01000037">
    <property type="protein sequence ID" value="EIC02539.1"/>
    <property type="molecule type" value="Genomic_DNA"/>
</dbReference>
<dbReference type="eggNOG" id="COG0412">
    <property type="taxonomic scope" value="Bacteria"/>
</dbReference>
<comment type="caution">
    <text evidence="1">The sequence shown here is derived from an EMBL/GenBank/DDBJ whole genome shotgun (WGS) entry which is preliminary data.</text>
</comment>
<dbReference type="InterPro" id="IPR029058">
    <property type="entry name" value="AB_hydrolase_fold"/>
</dbReference>
<dbReference type="PANTHER" id="PTHR22946">
    <property type="entry name" value="DIENELACTONE HYDROLASE DOMAIN-CONTAINING PROTEIN-RELATED"/>
    <property type="match status" value="1"/>
</dbReference>
<dbReference type="RefSeq" id="WP_002702843.1">
    <property type="nucleotide sequence ID" value="NZ_AGRW01000037.1"/>
</dbReference>